<organism evidence="9 10">
    <name type="scientific">Steinernema carpocapsae</name>
    <name type="common">Entomopathogenic nematode</name>
    <dbReference type="NCBI Taxonomy" id="34508"/>
    <lineage>
        <taxon>Eukaryota</taxon>
        <taxon>Metazoa</taxon>
        <taxon>Ecdysozoa</taxon>
        <taxon>Nematoda</taxon>
        <taxon>Chromadorea</taxon>
        <taxon>Rhabditida</taxon>
        <taxon>Tylenchina</taxon>
        <taxon>Panagrolaimomorpha</taxon>
        <taxon>Strongyloidoidea</taxon>
        <taxon>Steinernematidae</taxon>
        <taxon>Steinernema</taxon>
    </lineage>
</organism>
<keyword evidence="4" id="KW-0677">Repeat</keyword>
<evidence type="ECO:0000256" key="1">
    <source>
        <dbReference type="ARBA" id="ARBA00004906"/>
    </source>
</evidence>
<dbReference type="GO" id="GO:0004842">
    <property type="term" value="F:ubiquitin-protein transferase activity"/>
    <property type="evidence" value="ECO:0007669"/>
    <property type="project" value="TreeGrafter"/>
</dbReference>
<dbReference type="CDD" id="cd20335">
    <property type="entry name" value="BRcat_RBR"/>
    <property type="match status" value="1"/>
</dbReference>
<dbReference type="Pfam" id="PF22191">
    <property type="entry name" value="IBR_1"/>
    <property type="match status" value="1"/>
</dbReference>
<name>A0A4U5NE92_STECR</name>
<dbReference type="Gene3D" id="3.30.40.10">
    <property type="entry name" value="Zinc/RING finger domain, C3HC4 (zinc finger)"/>
    <property type="match status" value="1"/>
</dbReference>
<gene>
    <name evidence="9" type="ORF">L596_014932</name>
</gene>
<evidence type="ECO:0000313" key="10">
    <source>
        <dbReference type="Proteomes" id="UP000298663"/>
    </source>
</evidence>
<dbReference type="GO" id="GO:0008270">
    <property type="term" value="F:zinc ion binding"/>
    <property type="evidence" value="ECO:0007669"/>
    <property type="project" value="UniProtKB-KW"/>
</dbReference>
<evidence type="ECO:0000256" key="3">
    <source>
        <dbReference type="ARBA" id="ARBA00022723"/>
    </source>
</evidence>
<reference evidence="9 10" key="2">
    <citation type="journal article" date="2019" name="G3 (Bethesda)">
        <title>Hybrid Assembly of the Genome of the Entomopathogenic Nematode Steinernema carpocapsae Identifies the X-Chromosome.</title>
        <authorList>
            <person name="Serra L."/>
            <person name="Macchietto M."/>
            <person name="Macias-Munoz A."/>
            <person name="McGill C.J."/>
            <person name="Rodriguez I.M."/>
            <person name="Rodriguez B."/>
            <person name="Murad R."/>
            <person name="Mortazavi A."/>
        </authorList>
    </citation>
    <scope>NUCLEOTIDE SEQUENCE [LARGE SCALE GENOMIC DNA]</scope>
    <source>
        <strain evidence="9 10">ALL</strain>
    </source>
</reference>
<evidence type="ECO:0000256" key="2">
    <source>
        <dbReference type="ARBA" id="ARBA00022679"/>
    </source>
</evidence>
<evidence type="ECO:0000313" key="9">
    <source>
        <dbReference type="EMBL" id="TKR80972.1"/>
    </source>
</evidence>
<dbReference type="AlphaFoldDB" id="A0A4U5NE92"/>
<comment type="caution">
    <text evidence="9">The sequence shown here is derived from an EMBL/GenBank/DDBJ whole genome shotgun (WGS) entry which is preliminary data.</text>
</comment>
<evidence type="ECO:0000256" key="6">
    <source>
        <dbReference type="ARBA" id="ARBA00022786"/>
    </source>
</evidence>
<keyword evidence="2" id="KW-0808">Transferase</keyword>
<feature type="domain" description="RING-type" evidence="8">
    <location>
        <begin position="991"/>
        <end position="1215"/>
    </location>
</feature>
<dbReference type="GO" id="GO:0097039">
    <property type="term" value="P:protein linear polyubiquitination"/>
    <property type="evidence" value="ECO:0007669"/>
    <property type="project" value="TreeGrafter"/>
</dbReference>
<dbReference type="Gene3D" id="1.20.120.1750">
    <property type="match status" value="1"/>
</dbReference>
<protein>
    <recommendedName>
        <fullName evidence="8">RING-type domain-containing protein</fullName>
    </recommendedName>
</protein>
<sequence>MFEKSTAISDDDLPEPLVYYCAKAECSCPDDYLEDVVHVAQFLIGMQLGIPVAQPFGQHFKEMDGVRGDVLLFALSPAETYLIQNALKEWLKGLQPYIKKVYECVQLMCITEYTDFEERVSTPNKSSFQVYIATDRATFIPNAQFVVDCGLRRRSYVDEELQIICTEIVPVSKFQADRRASNAVALHVLEEGGVVFRLYSFDHYSSLEDVDVSTSGTSEDNELTSSLTCNDEMAHFRSYLKDEYIPVLQKVLRCYSSAADIYQNVFYAVVFSLEPIFCSSREWTLLLDDVGELNTKDPFSLFASKVLFYLQEDTAEGSVLLREVARFVESQVDDVLEVVRFWLRDRGIESYINIMPCNQWKWSLDAFHLQTYYMRVYAKRAYAYHLRSADASHGLIVSLVDKMGKGTVLQSYYGDDVLQHLWPSTQVAFSLLERRDGVSFPLMYHTSESYESIGCEVRFVELKHHREVTMGPSTRRSIFPKRARATSLARFGYPEVFLSTSCLEDPCATVFVSSNSSKDLEGAFLAVDKFVENHFAVLQEETCEIRSHGIAENTSTMILGDGGITLKHMFNNESRHLVDEVEVFGGAVKRQHRFLDTNSLQCINVPKIVLPHEFLPSAGGLVWHLKHDGPMDLKGFMKAHVSPKFNSRGEQLYGIKCIGPMQASNIVGKISLEGVQKPQEIVKLLLRAFPKASIACQGYAGNVSFPALLRSSNAVNDDDVYVFDLDPGTSSNFFANVSRCALEPSGLKVTEAFVMHHTEAHKMTLIISISSELKRCIARAKVTNAFNVLRYDVEFDENINVYVWISCAAGDLHAVINELQRAGEQKTIYKALSEIKFESVFRQHCIFHHHEMTCHSASIVSYLIKEKRFSDIKGEVSELPDGNWLFSVESHTSACLSGIFHRFLEIFNDSLKLERENYPALFTPSGIAWLHSLENRFWPSAYINISDKPTDSIELIAAKNARESLKKLIHAYCRSALNSNSNSHLHKATASSICCAGCFREDHHRNVILECGHTFCEDCHSLMFNVPVEGGRFPLHCPGEDCGKNIVWKDIAQWLKCGDRFCLDCSSHDEIKKLSRGSYRHFLNRMENLHMLCSTPDCVGYFTKEFVKGKRKANCPDCHRWKCMSCGADEHEDMTCEENEAVHKDSQRGLEHWIRKDPSNRKSCPSCKMIIMKEAGCNHMECKQCGKHFCWLCDFTANSVPEVYKHMHDIHVTFV</sequence>
<dbReference type="InterPro" id="IPR013083">
    <property type="entry name" value="Znf_RING/FYVE/PHD"/>
</dbReference>
<dbReference type="OrthoDB" id="6434061at2759"/>
<evidence type="ECO:0000256" key="5">
    <source>
        <dbReference type="ARBA" id="ARBA00022771"/>
    </source>
</evidence>
<dbReference type="InterPro" id="IPR027417">
    <property type="entry name" value="P-loop_NTPase"/>
</dbReference>
<dbReference type="Gene3D" id="3.40.50.300">
    <property type="entry name" value="P-loop containing nucleotide triphosphate hydrolases"/>
    <property type="match status" value="1"/>
</dbReference>
<dbReference type="InterPro" id="IPR051628">
    <property type="entry name" value="LUBAC_E3_Ligases"/>
</dbReference>
<dbReference type="Proteomes" id="UP000298663">
    <property type="component" value="Unassembled WGS sequence"/>
</dbReference>
<dbReference type="SUPFAM" id="SSF57850">
    <property type="entry name" value="RING/U-box"/>
    <property type="match status" value="2"/>
</dbReference>
<evidence type="ECO:0000256" key="4">
    <source>
        <dbReference type="ARBA" id="ARBA00022737"/>
    </source>
</evidence>
<keyword evidence="7" id="KW-0862">Zinc</keyword>
<dbReference type="GO" id="GO:0071797">
    <property type="term" value="C:LUBAC complex"/>
    <property type="evidence" value="ECO:0007669"/>
    <property type="project" value="TreeGrafter"/>
</dbReference>
<keyword evidence="5" id="KW-0863">Zinc-finger</keyword>
<dbReference type="PROSITE" id="PS51873">
    <property type="entry name" value="TRIAD"/>
    <property type="match status" value="1"/>
</dbReference>
<dbReference type="InterPro" id="IPR002867">
    <property type="entry name" value="IBR_dom"/>
</dbReference>
<dbReference type="PANTHER" id="PTHR22770:SF13">
    <property type="entry name" value="RING-TYPE DOMAIN-CONTAINING PROTEIN"/>
    <property type="match status" value="1"/>
</dbReference>
<evidence type="ECO:0000256" key="7">
    <source>
        <dbReference type="ARBA" id="ARBA00022833"/>
    </source>
</evidence>
<keyword evidence="10" id="KW-1185">Reference proteome</keyword>
<dbReference type="EMBL" id="AZBU02000004">
    <property type="protein sequence ID" value="TKR80972.1"/>
    <property type="molecule type" value="Genomic_DNA"/>
</dbReference>
<accession>A0A4U5NE92</accession>
<dbReference type="InterPro" id="IPR044066">
    <property type="entry name" value="TRIAD_supradom"/>
</dbReference>
<comment type="pathway">
    <text evidence="1">Protein modification; protein ubiquitination.</text>
</comment>
<keyword evidence="3" id="KW-0479">Metal-binding</keyword>
<dbReference type="GO" id="GO:0043161">
    <property type="term" value="P:proteasome-mediated ubiquitin-dependent protein catabolic process"/>
    <property type="evidence" value="ECO:0007669"/>
    <property type="project" value="TreeGrafter"/>
</dbReference>
<dbReference type="GO" id="GO:0043130">
    <property type="term" value="F:ubiquitin binding"/>
    <property type="evidence" value="ECO:0007669"/>
    <property type="project" value="TreeGrafter"/>
</dbReference>
<dbReference type="SMART" id="SM00647">
    <property type="entry name" value="IBR"/>
    <property type="match status" value="2"/>
</dbReference>
<proteinExistence type="predicted"/>
<dbReference type="STRING" id="34508.A0A4U5NE92"/>
<dbReference type="PANTHER" id="PTHR22770">
    <property type="entry name" value="UBIQUITIN CONJUGATING ENZYME 7 INTERACTING PROTEIN-RELATED"/>
    <property type="match status" value="1"/>
</dbReference>
<reference evidence="9 10" key="1">
    <citation type="journal article" date="2015" name="Genome Biol.">
        <title>Comparative genomics of Steinernema reveals deeply conserved gene regulatory networks.</title>
        <authorList>
            <person name="Dillman A.R."/>
            <person name="Macchietto M."/>
            <person name="Porter C.F."/>
            <person name="Rogers A."/>
            <person name="Williams B."/>
            <person name="Antoshechkin I."/>
            <person name="Lee M.M."/>
            <person name="Goodwin Z."/>
            <person name="Lu X."/>
            <person name="Lewis E.E."/>
            <person name="Goodrich-Blair H."/>
            <person name="Stock S.P."/>
            <person name="Adams B.J."/>
            <person name="Sternberg P.W."/>
            <person name="Mortazavi A."/>
        </authorList>
    </citation>
    <scope>NUCLEOTIDE SEQUENCE [LARGE SCALE GENOMIC DNA]</scope>
    <source>
        <strain evidence="9 10">ALL</strain>
    </source>
</reference>
<evidence type="ECO:0000259" key="8">
    <source>
        <dbReference type="PROSITE" id="PS51873"/>
    </source>
</evidence>
<keyword evidence="6" id="KW-0833">Ubl conjugation pathway</keyword>